<dbReference type="PATRIC" id="fig|1197174.4.peg.2966"/>
<dbReference type="InterPro" id="IPR038740">
    <property type="entry name" value="BioF2-like_GNAT_dom"/>
</dbReference>
<name>J1Y8W8_9ALTE</name>
<dbReference type="Pfam" id="PF13480">
    <property type="entry name" value="Acetyltransf_6"/>
    <property type="match status" value="1"/>
</dbReference>
<keyword evidence="9" id="KW-1185">Reference proteome</keyword>
<keyword evidence="5" id="KW-0012">Acyltransferase</keyword>
<evidence type="ECO:0000259" key="7">
    <source>
        <dbReference type="Pfam" id="PF13480"/>
    </source>
</evidence>
<dbReference type="PROSITE" id="PS51191">
    <property type="entry name" value="FEMABX"/>
    <property type="match status" value="1"/>
</dbReference>
<dbReference type="Gene3D" id="3.40.630.30">
    <property type="match status" value="1"/>
</dbReference>
<dbReference type="RefSeq" id="WP_008610067.1">
    <property type="nucleotide sequence ID" value="NZ_ALAB01000039.1"/>
</dbReference>
<evidence type="ECO:0000256" key="1">
    <source>
        <dbReference type="ARBA" id="ARBA00009943"/>
    </source>
</evidence>
<dbReference type="Proteomes" id="UP000012043">
    <property type="component" value="Unassembled WGS sequence"/>
</dbReference>
<proteinExistence type="inferred from homology"/>
<evidence type="ECO:0000313" key="8">
    <source>
        <dbReference type="EMBL" id="EJI84200.1"/>
    </source>
</evidence>
<dbReference type="GO" id="GO:0016755">
    <property type="term" value="F:aminoacyltransferase activity"/>
    <property type="evidence" value="ECO:0007669"/>
    <property type="project" value="InterPro"/>
</dbReference>
<sequence length="350" mass="38920">MTQLQLEVVQASDSEADDLVTATADASPYFLSGWRRAVQKVYGHQAGCLLARESASKQIIALLPYSVFKRPLQRPRVISQPFADYSGVLTINSELNRSLEANFRAQLGQNAVELRHSAQEISPQPEQLAKVRMITQLLAGQDALLASYKPKLRSQIKKATKNGLTAELSTDRSAIQAFYQIYASNMRRLGSPAHHPDWFQYLLEYYPPGSLQVVLVRLAEQVTGAAIILINGNQAVIPWASTLAEYNHLAPNMLLYWTIQSYLADRGVTTFDMGRSTPGEGTYRFKQQWGAQPYALDWQLYQPGSAEGSALLQSDKATSGSRKVLEQLWRCLPQSLANQLGGQLRGYISL</sequence>
<dbReference type="PANTHER" id="PTHR36174">
    <property type="entry name" value="LIPID II:GLYCINE GLYCYLTRANSFERASE"/>
    <property type="match status" value="1"/>
</dbReference>
<keyword evidence="3" id="KW-0133">Cell shape</keyword>
<dbReference type="SUPFAM" id="SSF55729">
    <property type="entry name" value="Acyl-CoA N-acyltransferases (Nat)"/>
    <property type="match status" value="1"/>
</dbReference>
<dbReference type="InterPro" id="IPR016181">
    <property type="entry name" value="Acyl_CoA_acyltransferase"/>
</dbReference>
<evidence type="ECO:0000313" key="9">
    <source>
        <dbReference type="Proteomes" id="UP000012043"/>
    </source>
</evidence>
<accession>J1Y8W8</accession>
<evidence type="ECO:0000256" key="6">
    <source>
        <dbReference type="ARBA" id="ARBA00023316"/>
    </source>
</evidence>
<dbReference type="InterPro" id="IPR003447">
    <property type="entry name" value="FEMABX"/>
</dbReference>
<dbReference type="InterPro" id="IPR050644">
    <property type="entry name" value="PG_Glycine_Bridge_Synth"/>
</dbReference>
<dbReference type="EMBL" id="ALAB01000039">
    <property type="protein sequence ID" value="EJI84200.1"/>
    <property type="molecule type" value="Genomic_DNA"/>
</dbReference>
<comment type="similarity">
    <text evidence="1">Belongs to the FemABX family.</text>
</comment>
<organism evidence="8 9">
    <name type="scientific">Alishewanella aestuarii B11</name>
    <dbReference type="NCBI Taxonomy" id="1197174"/>
    <lineage>
        <taxon>Bacteria</taxon>
        <taxon>Pseudomonadati</taxon>
        <taxon>Pseudomonadota</taxon>
        <taxon>Gammaproteobacteria</taxon>
        <taxon>Alteromonadales</taxon>
        <taxon>Alteromonadaceae</taxon>
        <taxon>Alishewanella</taxon>
    </lineage>
</organism>
<keyword evidence="4" id="KW-0573">Peptidoglycan synthesis</keyword>
<dbReference type="GO" id="GO:0009252">
    <property type="term" value="P:peptidoglycan biosynthetic process"/>
    <property type="evidence" value="ECO:0007669"/>
    <property type="project" value="UniProtKB-KW"/>
</dbReference>
<gene>
    <name evidence="8" type="ORF">AEST_30340</name>
</gene>
<keyword evidence="6" id="KW-0961">Cell wall biogenesis/degradation</keyword>
<keyword evidence="2" id="KW-0808">Transferase</keyword>
<dbReference type="PANTHER" id="PTHR36174:SF1">
    <property type="entry name" value="LIPID II:GLYCINE GLYCYLTRANSFERASE"/>
    <property type="match status" value="1"/>
</dbReference>
<reference evidence="8 9" key="1">
    <citation type="journal article" date="2012" name="J. Bacteriol.">
        <title>Genome Sequence of Pectin-Degrading Alishewanella aestuarii Strain B11T, Isolated from Tidal Flat Sediment.</title>
        <authorList>
            <person name="Jung J."/>
            <person name="Choi S."/>
            <person name="Chun J."/>
            <person name="Park W."/>
        </authorList>
    </citation>
    <scope>NUCLEOTIDE SEQUENCE [LARGE SCALE GENOMIC DNA]</scope>
    <source>
        <strain evidence="8 9">B11</strain>
    </source>
</reference>
<evidence type="ECO:0000256" key="2">
    <source>
        <dbReference type="ARBA" id="ARBA00022679"/>
    </source>
</evidence>
<comment type="caution">
    <text evidence="8">The sequence shown here is derived from an EMBL/GenBank/DDBJ whole genome shotgun (WGS) entry which is preliminary data.</text>
</comment>
<evidence type="ECO:0000256" key="5">
    <source>
        <dbReference type="ARBA" id="ARBA00023315"/>
    </source>
</evidence>
<dbReference type="AlphaFoldDB" id="J1Y8W8"/>
<evidence type="ECO:0000256" key="4">
    <source>
        <dbReference type="ARBA" id="ARBA00022984"/>
    </source>
</evidence>
<evidence type="ECO:0000256" key="3">
    <source>
        <dbReference type="ARBA" id="ARBA00022960"/>
    </source>
</evidence>
<dbReference type="GO" id="GO:0008360">
    <property type="term" value="P:regulation of cell shape"/>
    <property type="evidence" value="ECO:0007669"/>
    <property type="project" value="UniProtKB-KW"/>
</dbReference>
<feature type="domain" description="BioF2-like acetyltransferase" evidence="7">
    <location>
        <begin position="150"/>
        <end position="286"/>
    </location>
</feature>
<dbReference type="GO" id="GO:0071555">
    <property type="term" value="P:cell wall organization"/>
    <property type="evidence" value="ECO:0007669"/>
    <property type="project" value="UniProtKB-KW"/>
</dbReference>
<protein>
    <recommendedName>
        <fullName evidence="7">BioF2-like acetyltransferase domain-containing protein</fullName>
    </recommendedName>
</protein>